<evidence type="ECO:0000313" key="3">
    <source>
        <dbReference type="Proteomes" id="UP000825935"/>
    </source>
</evidence>
<dbReference type="GO" id="GO:0071051">
    <property type="term" value="P:poly(A)-dependent snoRNA 3'-end processing"/>
    <property type="evidence" value="ECO:0007669"/>
    <property type="project" value="TreeGrafter"/>
</dbReference>
<dbReference type="GO" id="GO:0071044">
    <property type="term" value="P:histone mRNA catabolic process"/>
    <property type="evidence" value="ECO:0007669"/>
    <property type="project" value="TreeGrafter"/>
</dbReference>
<gene>
    <name evidence="2" type="ORF">KP509_03G064200</name>
</gene>
<proteinExistence type="predicted"/>
<dbReference type="GO" id="GO:0071039">
    <property type="term" value="P:nuclear polyadenylation-dependent CUT catabolic process"/>
    <property type="evidence" value="ECO:0007669"/>
    <property type="project" value="TreeGrafter"/>
</dbReference>
<organism evidence="2 3">
    <name type="scientific">Ceratopteris richardii</name>
    <name type="common">Triangle waterfern</name>
    <dbReference type="NCBI Taxonomy" id="49495"/>
    <lineage>
        <taxon>Eukaryota</taxon>
        <taxon>Viridiplantae</taxon>
        <taxon>Streptophyta</taxon>
        <taxon>Embryophyta</taxon>
        <taxon>Tracheophyta</taxon>
        <taxon>Polypodiopsida</taxon>
        <taxon>Polypodiidae</taxon>
        <taxon>Polypodiales</taxon>
        <taxon>Pteridineae</taxon>
        <taxon>Pteridaceae</taxon>
        <taxon>Parkerioideae</taxon>
        <taxon>Ceratopteris</taxon>
    </lineage>
</organism>
<evidence type="ECO:0000313" key="2">
    <source>
        <dbReference type="EMBL" id="KAH7441969.1"/>
    </source>
</evidence>
<dbReference type="GO" id="GO:0071038">
    <property type="term" value="P:TRAMP-dependent tRNA surveillance pathway"/>
    <property type="evidence" value="ECO:0007669"/>
    <property type="project" value="TreeGrafter"/>
</dbReference>
<keyword evidence="3" id="KW-1185">Reference proteome</keyword>
<dbReference type="GO" id="GO:0000175">
    <property type="term" value="F:3'-5'-RNA exonuclease activity"/>
    <property type="evidence" value="ECO:0007669"/>
    <property type="project" value="InterPro"/>
</dbReference>
<dbReference type="PANTHER" id="PTHR12124:SF47">
    <property type="entry name" value="EXOSOME COMPONENT 10"/>
    <property type="match status" value="1"/>
</dbReference>
<dbReference type="GO" id="GO:0000176">
    <property type="term" value="C:nuclear exosome (RNase complex)"/>
    <property type="evidence" value="ECO:0007669"/>
    <property type="project" value="InterPro"/>
</dbReference>
<dbReference type="GO" id="GO:0071035">
    <property type="term" value="P:nuclear polyadenylation-dependent rRNA catabolic process"/>
    <property type="evidence" value="ECO:0007669"/>
    <property type="project" value="TreeGrafter"/>
</dbReference>
<dbReference type="GO" id="GO:0003727">
    <property type="term" value="F:single-stranded RNA binding"/>
    <property type="evidence" value="ECO:0007669"/>
    <property type="project" value="TreeGrafter"/>
</dbReference>
<protein>
    <recommendedName>
        <fullName evidence="1">Exosome-associated factor Rrp6 N-terminal domain-containing protein</fullName>
    </recommendedName>
</protein>
<sequence>MSGDGKLAGRTDEEDPNVRLLLESAAQLADSAQRLQRVSDLLPTDEDFHYYTNFVEFCEPIKRVESRVLQLFSRISSLRCIPRAPALPSDTDDLSDWLVDIQDEVLEQVDSAFDLYKTERASQGLPPPENDAFMYQNTRRKRRRAIAMKDIKTVLPDGGVVSMQAEKCPIPFHVWSIPRPQDKFDVPVDNSNTPFRHPRRILGASCNIESDIPVHPLQFFTRCLEAIQKGLRLII</sequence>
<dbReference type="InterPro" id="IPR012588">
    <property type="entry name" value="Exosome-assoc_fac_Rrp6_N"/>
</dbReference>
<dbReference type="GO" id="GO:0000467">
    <property type="term" value="P:exonucleolytic trimming to generate mature 3'-end of 5.8S rRNA from tricistronic rRNA transcript (SSU-rRNA, 5.8S rRNA, LSU-rRNA)"/>
    <property type="evidence" value="ECO:0007669"/>
    <property type="project" value="InterPro"/>
</dbReference>
<reference evidence="2" key="1">
    <citation type="submission" date="2021-08" db="EMBL/GenBank/DDBJ databases">
        <title>WGS assembly of Ceratopteris richardii.</title>
        <authorList>
            <person name="Marchant D.B."/>
            <person name="Chen G."/>
            <person name="Jenkins J."/>
            <person name="Shu S."/>
            <person name="Leebens-Mack J."/>
            <person name="Grimwood J."/>
            <person name="Schmutz J."/>
            <person name="Soltis P."/>
            <person name="Soltis D."/>
            <person name="Chen Z.-H."/>
        </authorList>
    </citation>
    <scope>NUCLEOTIDE SEQUENCE</scope>
    <source>
        <strain evidence="2">Whitten #5841</strain>
        <tissue evidence="2">Leaf</tissue>
    </source>
</reference>
<accession>A0A8T2VC65</accession>
<dbReference type="EMBL" id="CM035408">
    <property type="protein sequence ID" value="KAH7441969.1"/>
    <property type="molecule type" value="Genomic_DNA"/>
</dbReference>
<dbReference type="Proteomes" id="UP000825935">
    <property type="component" value="Chromosome 3"/>
</dbReference>
<dbReference type="GO" id="GO:0071037">
    <property type="term" value="P:nuclear polyadenylation-dependent snRNA catabolic process"/>
    <property type="evidence" value="ECO:0007669"/>
    <property type="project" value="TreeGrafter"/>
</dbReference>
<dbReference type="GO" id="GO:0071036">
    <property type="term" value="P:nuclear polyadenylation-dependent snoRNA catabolic process"/>
    <property type="evidence" value="ECO:0007669"/>
    <property type="project" value="TreeGrafter"/>
</dbReference>
<dbReference type="PANTHER" id="PTHR12124">
    <property type="entry name" value="POLYMYOSITIS/SCLERODERMA AUTOANTIGEN-RELATED"/>
    <property type="match status" value="1"/>
</dbReference>
<comment type="caution">
    <text evidence="2">The sequence shown here is derived from an EMBL/GenBank/DDBJ whole genome shotgun (WGS) entry which is preliminary data.</text>
</comment>
<dbReference type="Pfam" id="PF08066">
    <property type="entry name" value="PMC2NT"/>
    <property type="match status" value="1"/>
</dbReference>
<feature type="domain" description="Exosome-associated factor Rrp6 N-terminal" evidence="1">
    <location>
        <begin position="37"/>
        <end position="117"/>
    </location>
</feature>
<dbReference type="OrthoDB" id="1708734at2759"/>
<evidence type="ECO:0000259" key="1">
    <source>
        <dbReference type="Pfam" id="PF08066"/>
    </source>
</evidence>
<dbReference type="AlphaFoldDB" id="A0A8T2VC65"/>
<dbReference type="GO" id="GO:0005730">
    <property type="term" value="C:nucleolus"/>
    <property type="evidence" value="ECO:0007669"/>
    <property type="project" value="TreeGrafter"/>
</dbReference>
<dbReference type="GO" id="GO:0071040">
    <property type="term" value="P:nuclear polyadenylation-dependent antisense transcript catabolic process"/>
    <property type="evidence" value="ECO:0007669"/>
    <property type="project" value="TreeGrafter"/>
</dbReference>
<name>A0A8T2VC65_CERRI</name>
<dbReference type="InterPro" id="IPR045092">
    <property type="entry name" value="Rrp6-like"/>
</dbReference>